<name>A0A8S0RGM7_OLEEU</name>
<evidence type="ECO:0000313" key="3">
    <source>
        <dbReference type="Proteomes" id="UP000594638"/>
    </source>
</evidence>
<dbReference type="PANTHER" id="PTHR33156">
    <property type="entry name" value="OS02G0230000 PROTEIN"/>
    <property type="match status" value="1"/>
</dbReference>
<keyword evidence="3" id="KW-1185">Reference proteome</keyword>
<organism evidence="2 3">
    <name type="scientific">Olea europaea subsp. europaea</name>
    <dbReference type="NCBI Taxonomy" id="158383"/>
    <lineage>
        <taxon>Eukaryota</taxon>
        <taxon>Viridiplantae</taxon>
        <taxon>Streptophyta</taxon>
        <taxon>Embryophyta</taxon>
        <taxon>Tracheophyta</taxon>
        <taxon>Spermatophyta</taxon>
        <taxon>Magnoliopsida</taxon>
        <taxon>eudicotyledons</taxon>
        <taxon>Gunneridae</taxon>
        <taxon>Pentapetalae</taxon>
        <taxon>asterids</taxon>
        <taxon>lamiids</taxon>
        <taxon>Lamiales</taxon>
        <taxon>Oleaceae</taxon>
        <taxon>Oleeae</taxon>
        <taxon>Olea</taxon>
    </lineage>
</organism>
<feature type="region of interest" description="Disordered" evidence="1">
    <location>
        <begin position="69"/>
        <end position="91"/>
    </location>
</feature>
<sequence>MGSYKDKCELQSLKTINPRFEFDSSPGPKYQVLSHPRSTPILYIFLSAMASKCSRIINRATISTLRSALKKSNSPSATTSFPKPSLPSKPSPSIWRCPAGLGCVASMLPLHSAVATARMTSCLSSTSRSCRALSQGTFCCISPDL</sequence>
<comment type="caution">
    <text evidence="2">The sequence shown here is derived from an EMBL/GenBank/DDBJ whole genome shotgun (WGS) entry which is preliminary data.</text>
</comment>
<dbReference type="InterPro" id="IPR043459">
    <property type="entry name" value="NFD6/NOXY2-like"/>
</dbReference>
<gene>
    <name evidence="2" type="ORF">OLEA9_A053767</name>
</gene>
<dbReference type="EMBL" id="CACTIH010003619">
    <property type="protein sequence ID" value="CAA2978402.1"/>
    <property type="molecule type" value="Genomic_DNA"/>
</dbReference>
<evidence type="ECO:0000313" key="2">
    <source>
        <dbReference type="EMBL" id="CAA2978402.1"/>
    </source>
</evidence>
<protein>
    <submittedName>
        <fullName evidence="2">NUCLEAR FUSION DEFECTIVE 6, chloroplastic mitochondrial isoform X1</fullName>
    </submittedName>
</protein>
<dbReference type="AlphaFoldDB" id="A0A8S0RGM7"/>
<dbReference type="OrthoDB" id="905362at2759"/>
<evidence type="ECO:0000256" key="1">
    <source>
        <dbReference type="SAM" id="MobiDB-lite"/>
    </source>
</evidence>
<feature type="compositionally biased region" description="Polar residues" evidence="1">
    <location>
        <begin position="69"/>
        <end position="79"/>
    </location>
</feature>
<dbReference type="Proteomes" id="UP000594638">
    <property type="component" value="Unassembled WGS sequence"/>
</dbReference>
<dbReference type="GO" id="GO:0005739">
    <property type="term" value="C:mitochondrion"/>
    <property type="evidence" value="ECO:0007669"/>
    <property type="project" value="TreeGrafter"/>
</dbReference>
<reference evidence="2 3" key="1">
    <citation type="submission" date="2019-12" db="EMBL/GenBank/DDBJ databases">
        <authorList>
            <person name="Alioto T."/>
            <person name="Alioto T."/>
            <person name="Gomez Garrido J."/>
        </authorList>
    </citation>
    <scope>NUCLEOTIDE SEQUENCE [LARGE SCALE GENOMIC DNA]</scope>
</reference>
<proteinExistence type="predicted"/>
<accession>A0A8S0RGM7</accession>
<dbReference type="Gramene" id="OE9A053767T5">
    <property type="protein sequence ID" value="OE9A053767C5"/>
    <property type="gene ID" value="OE9A053767"/>
</dbReference>
<dbReference type="PANTHER" id="PTHR33156:SF9">
    <property type="entry name" value="PROTEIN NUCLEAR FUSION DEFECTIVE 6, CHLOROPLASTIC_MITOCHONDRIAL"/>
    <property type="match status" value="1"/>
</dbReference>